<dbReference type="InterPro" id="IPR011010">
    <property type="entry name" value="DNA_brk_join_enz"/>
</dbReference>
<comment type="caution">
    <text evidence="4">The sequence shown here is derived from an EMBL/GenBank/DDBJ whole genome shotgun (WGS) entry which is preliminary data.</text>
</comment>
<dbReference type="AlphaFoldDB" id="T1AT23"/>
<dbReference type="CDD" id="cd00797">
    <property type="entry name" value="INT_RitB_C_like"/>
    <property type="match status" value="1"/>
</dbReference>
<evidence type="ECO:0000313" key="4">
    <source>
        <dbReference type="EMBL" id="EQD43904.1"/>
    </source>
</evidence>
<dbReference type="InterPro" id="IPR002104">
    <property type="entry name" value="Integrase_catalytic"/>
</dbReference>
<sequence length="311" mass="36067">MSSLHTALEEYLAVRRALGYKLRLPGRLLQRFVEFANRERADYITTELALKWATQPAHATPVQWANRLGMVRRFARYCHGNDPRNVVPPPDLLPYQYRRVSPHLYGDEQILDLIRAARQLPSTIGLRPHTFATLFGLYVATGLRANEALHLLRDDVDLESGVLTVRQSKFGKSRYVPVHASTQRVLKRYARRRDRLVPSPSSPCFFLSDRGTRVTYDVLRWTFVKLSHQIGLRAPGDSHGPRLHGLRHRLAIQTLLKWYRRGVDVERHLPQLSTYLGHAHITDTQWYLTATPQLLRYALKRVERSERRARS</sequence>
<dbReference type="GO" id="GO:0003677">
    <property type="term" value="F:DNA binding"/>
    <property type="evidence" value="ECO:0007669"/>
    <property type="project" value="UniProtKB-KW"/>
</dbReference>
<gene>
    <name evidence="4" type="ORF">B1A_15375</name>
</gene>
<dbReference type="GO" id="GO:0006310">
    <property type="term" value="P:DNA recombination"/>
    <property type="evidence" value="ECO:0007669"/>
    <property type="project" value="UniProtKB-KW"/>
</dbReference>
<dbReference type="Pfam" id="PF00589">
    <property type="entry name" value="Phage_integrase"/>
    <property type="match status" value="1"/>
</dbReference>
<accession>T1AT23</accession>
<dbReference type="GO" id="GO:0015074">
    <property type="term" value="P:DNA integration"/>
    <property type="evidence" value="ECO:0007669"/>
    <property type="project" value="InterPro"/>
</dbReference>
<evidence type="ECO:0000256" key="2">
    <source>
        <dbReference type="ARBA" id="ARBA00023172"/>
    </source>
</evidence>
<dbReference type="InterPro" id="IPR013762">
    <property type="entry name" value="Integrase-like_cat_sf"/>
</dbReference>
<dbReference type="PANTHER" id="PTHR30349">
    <property type="entry name" value="PHAGE INTEGRASE-RELATED"/>
    <property type="match status" value="1"/>
</dbReference>
<dbReference type="SUPFAM" id="SSF56349">
    <property type="entry name" value="DNA breaking-rejoining enzymes"/>
    <property type="match status" value="1"/>
</dbReference>
<dbReference type="PROSITE" id="PS51898">
    <property type="entry name" value="TYR_RECOMBINASE"/>
    <property type="match status" value="1"/>
</dbReference>
<evidence type="ECO:0000259" key="3">
    <source>
        <dbReference type="PROSITE" id="PS51898"/>
    </source>
</evidence>
<reference evidence="4" key="1">
    <citation type="submission" date="2013-08" db="EMBL/GenBank/DDBJ databases">
        <authorList>
            <person name="Mendez C."/>
            <person name="Richter M."/>
            <person name="Ferrer M."/>
            <person name="Sanchez J."/>
        </authorList>
    </citation>
    <scope>NUCLEOTIDE SEQUENCE</scope>
</reference>
<organism evidence="4">
    <name type="scientific">mine drainage metagenome</name>
    <dbReference type="NCBI Taxonomy" id="410659"/>
    <lineage>
        <taxon>unclassified sequences</taxon>
        <taxon>metagenomes</taxon>
        <taxon>ecological metagenomes</taxon>
    </lineage>
</organism>
<dbReference type="Gene3D" id="1.10.443.10">
    <property type="entry name" value="Intergrase catalytic core"/>
    <property type="match status" value="1"/>
</dbReference>
<feature type="domain" description="Tyr recombinase" evidence="3">
    <location>
        <begin position="99"/>
        <end position="300"/>
    </location>
</feature>
<dbReference type="EMBL" id="AUZX01011280">
    <property type="protein sequence ID" value="EQD43904.1"/>
    <property type="molecule type" value="Genomic_DNA"/>
</dbReference>
<name>T1AT23_9ZZZZ</name>
<dbReference type="InterPro" id="IPR050090">
    <property type="entry name" value="Tyrosine_recombinase_XerCD"/>
</dbReference>
<keyword evidence="1" id="KW-0238">DNA-binding</keyword>
<dbReference type="PANTHER" id="PTHR30349:SF41">
    <property type="entry name" value="INTEGRASE_RECOMBINASE PROTEIN MJ0367-RELATED"/>
    <property type="match status" value="1"/>
</dbReference>
<proteinExistence type="predicted"/>
<reference evidence="4" key="2">
    <citation type="journal article" date="2014" name="ISME J.">
        <title>Microbial stratification in low pH oxic and suboxic macroscopic growths along an acid mine drainage.</title>
        <authorList>
            <person name="Mendez-Garcia C."/>
            <person name="Mesa V."/>
            <person name="Sprenger R.R."/>
            <person name="Richter M."/>
            <person name="Diez M.S."/>
            <person name="Solano J."/>
            <person name="Bargiela R."/>
            <person name="Golyshina O.V."/>
            <person name="Manteca A."/>
            <person name="Ramos J.L."/>
            <person name="Gallego J.R."/>
            <person name="Llorente I."/>
            <person name="Martins Dos Santos V.A."/>
            <person name="Jensen O.N."/>
            <person name="Pelaez A.I."/>
            <person name="Sanchez J."/>
            <person name="Ferrer M."/>
        </authorList>
    </citation>
    <scope>NUCLEOTIDE SEQUENCE</scope>
</reference>
<protein>
    <submittedName>
        <fullName evidence="4">Phage integrase family protein</fullName>
    </submittedName>
</protein>
<evidence type="ECO:0000256" key="1">
    <source>
        <dbReference type="ARBA" id="ARBA00023125"/>
    </source>
</evidence>
<keyword evidence="2" id="KW-0233">DNA recombination</keyword>